<sequence>MNCLPVVAGSFCLPPVCTERAVSTLRKTRCRSVLGGMRIFECHLTPMRNTCHETSRESTPFCTSLESCHNSPVLYVSQIREQPCMFDRSFPLLYVMSPNELFTGRRREFLSPTLLHGTCRLNSP</sequence>
<reference evidence="1 2" key="1">
    <citation type="journal article" date="2019" name="Sci. Rep.">
        <title>Orb-weaving spider Araneus ventricosus genome elucidates the spidroin gene catalogue.</title>
        <authorList>
            <person name="Kono N."/>
            <person name="Nakamura H."/>
            <person name="Ohtoshi R."/>
            <person name="Moran D.A.P."/>
            <person name="Shinohara A."/>
            <person name="Yoshida Y."/>
            <person name="Fujiwara M."/>
            <person name="Mori M."/>
            <person name="Tomita M."/>
            <person name="Arakawa K."/>
        </authorList>
    </citation>
    <scope>NUCLEOTIDE SEQUENCE [LARGE SCALE GENOMIC DNA]</scope>
</reference>
<accession>A0A4Y2BKX2</accession>
<evidence type="ECO:0000313" key="1">
    <source>
        <dbReference type="EMBL" id="GBL91824.1"/>
    </source>
</evidence>
<comment type="caution">
    <text evidence="1">The sequence shown here is derived from an EMBL/GenBank/DDBJ whole genome shotgun (WGS) entry which is preliminary data.</text>
</comment>
<proteinExistence type="predicted"/>
<dbReference type="EMBL" id="BGPR01083547">
    <property type="protein sequence ID" value="GBL91824.1"/>
    <property type="molecule type" value="Genomic_DNA"/>
</dbReference>
<dbReference type="Proteomes" id="UP000499080">
    <property type="component" value="Unassembled WGS sequence"/>
</dbReference>
<gene>
    <name evidence="1" type="ORF">AVEN_148530_1</name>
</gene>
<dbReference type="AlphaFoldDB" id="A0A4Y2BKX2"/>
<evidence type="ECO:0000313" key="2">
    <source>
        <dbReference type="Proteomes" id="UP000499080"/>
    </source>
</evidence>
<name>A0A4Y2BKX2_ARAVE</name>
<organism evidence="1 2">
    <name type="scientific">Araneus ventricosus</name>
    <name type="common">Orbweaver spider</name>
    <name type="synonym">Epeira ventricosa</name>
    <dbReference type="NCBI Taxonomy" id="182803"/>
    <lineage>
        <taxon>Eukaryota</taxon>
        <taxon>Metazoa</taxon>
        <taxon>Ecdysozoa</taxon>
        <taxon>Arthropoda</taxon>
        <taxon>Chelicerata</taxon>
        <taxon>Arachnida</taxon>
        <taxon>Araneae</taxon>
        <taxon>Araneomorphae</taxon>
        <taxon>Entelegynae</taxon>
        <taxon>Araneoidea</taxon>
        <taxon>Araneidae</taxon>
        <taxon>Araneus</taxon>
    </lineage>
</organism>
<keyword evidence="2" id="KW-1185">Reference proteome</keyword>
<protein>
    <submittedName>
        <fullName evidence="1">Uncharacterized protein</fullName>
    </submittedName>
</protein>